<evidence type="ECO:0000256" key="1">
    <source>
        <dbReference type="ARBA" id="ARBA00004496"/>
    </source>
</evidence>
<evidence type="ECO:0000256" key="8">
    <source>
        <dbReference type="ARBA" id="ARBA00023125"/>
    </source>
</evidence>
<keyword evidence="6 9" id="KW-0235">DNA replication</keyword>
<evidence type="ECO:0000256" key="4">
    <source>
        <dbReference type="ARBA" id="ARBA00022679"/>
    </source>
</evidence>
<keyword evidence="5 9" id="KW-0548">Nucleotidyltransferase</keyword>
<reference evidence="13 14" key="1">
    <citation type="submission" date="2018-11" db="EMBL/GenBank/DDBJ databases">
        <title>Trebonia kvetii gen.nov., sp.nov., a novel acidophilic actinobacterium, and proposal of the new actinobacterial family Treboniaceae fam. nov.</title>
        <authorList>
            <person name="Rapoport D."/>
            <person name="Sagova-Mareckova M."/>
            <person name="Sedlacek I."/>
            <person name="Provaznik J."/>
            <person name="Kralova S."/>
            <person name="Pavlinic D."/>
            <person name="Benes V."/>
            <person name="Kopecky J."/>
        </authorList>
    </citation>
    <scope>NUCLEOTIDE SEQUENCE [LARGE SCALE GENOMIC DNA]</scope>
    <source>
        <strain evidence="13 14">15Tr583</strain>
    </source>
</reference>
<keyword evidence="14" id="KW-1185">Reference proteome</keyword>
<dbReference type="InterPro" id="IPR001001">
    <property type="entry name" value="DNA_polIII_beta"/>
</dbReference>
<dbReference type="InterPro" id="IPR022635">
    <property type="entry name" value="DNA_polIII_beta_C"/>
</dbReference>
<comment type="similarity">
    <text evidence="2 9">Belongs to the beta sliding clamp family.</text>
</comment>
<dbReference type="PANTHER" id="PTHR30478">
    <property type="entry name" value="DNA POLYMERASE III SUBUNIT BETA"/>
    <property type="match status" value="1"/>
</dbReference>
<dbReference type="PANTHER" id="PTHR30478:SF0">
    <property type="entry name" value="BETA SLIDING CLAMP"/>
    <property type="match status" value="1"/>
</dbReference>
<dbReference type="OrthoDB" id="468978at2"/>
<dbReference type="AlphaFoldDB" id="A0A6P2BRT5"/>
<dbReference type="Pfam" id="PF02767">
    <property type="entry name" value="DNA_pol3_beta_2"/>
    <property type="match status" value="1"/>
</dbReference>
<dbReference type="Gene3D" id="3.10.150.10">
    <property type="entry name" value="DNA Polymerase III, subunit A, domain 2"/>
    <property type="match status" value="3"/>
</dbReference>
<keyword evidence="3 9" id="KW-0963">Cytoplasm</keyword>
<dbReference type="InterPro" id="IPR022634">
    <property type="entry name" value="DNA_polIII_beta_N"/>
</dbReference>
<dbReference type="GO" id="GO:0003887">
    <property type="term" value="F:DNA-directed DNA polymerase activity"/>
    <property type="evidence" value="ECO:0007669"/>
    <property type="project" value="UniProtKB-UniRule"/>
</dbReference>
<comment type="function">
    <text evidence="9">Confers DNA tethering and processivity to DNA polymerases and other proteins. Acts as a clamp, forming a ring around DNA (a reaction catalyzed by the clamp-loading complex) which diffuses in an ATP-independent manner freely and bidirectionally along dsDNA. Initially characterized for its ability to contact the catalytic subunit of DNA polymerase III (Pol III), a complex, multichain enzyme responsible for most of the replicative synthesis in bacteria; Pol III exhibits 3'-5' exonuclease proofreading activity. The beta chain is required for initiation of replication as well as for processivity of DNA replication.</text>
</comment>
<evidence type="ECO:0000313" key="14">
    <source>
        <dbReference type="Proteomes" id="UP000460272"/>
    </source>
</evidence>
<evidence type="ECO:0000256" key="5">
    <source>
        <dbReference type="ARBA" id="ARBA00022695"/>
    </source>
</evidence>
<dbReference type="Pfam" id="PF02768">
    <property type="entry name" value="DNA_pol3_beta_3"/>
    <property type="match status" value="1"/>
</dbReference>
<dbReference type="CDD" id="cd00140">
    <property type="entry name" value="beta_clamp"/>
    <property type="match status" value="1"/>
</dbReference>
<keyword evidence="8" id="KW-0238">DNA-binding</keyword>
<evidence type="ECO:0000313" key="13">
    <source>
        <dbReference type="EMBL" id="TVZ01724.1"/>
    </source>
</evidence>
<dbReference type="InterPro" id="IPR046938">
    <property type="entry name" value="DNA_clamp_sf"/>
</dbReference>
<dbReference type="RefSeq" id="WP_145858546.1">
    <property type="nucleotide sequence ID" value="NZ_RPFW01000006.1"/>
</dbReference>
<sequence length="372" mass="39105">MKLQVERDPLAEAVAWTARALPARPTAPVLAGMRLQAGSELTLSTFDYEVSAQSTIPVQADEPGTVLVSGRLLAEIVRSLPARPVDLSTDGTRTTVKCGSATFTLMLLPAEEYPTLPDMPDTTGTVGADAFASAIHQVAIAAGKDDTLPALTGIRMEINEDTLTLVATDRYRLAVRELRWTPVAPGLSTAVLVPARVLGDTARQMTGGAEVNVALATTASGNDGIIGFEGGGRRTTTRLLSGEYPRYQTLLPSEFSAVAELPAAPFADAVKRVALVAERNTPVRLTFAAGEVLLEAGTGDEAQASEGIGASFDGETMQIAFNPQYLLDGINAVDSDTVRVSFTTATRPAVITGKGDATPDYRYVIMPIRSAG</sequence>
<feature type="domain" description="DNA polymerase III beta sliding clamp central" evidence="11">
    <location>
        <begin position="127"/>
        <end position="245"/>
    </location>
</feature>
<dbReference type="GO" id="GO:0008408">
    <property type="term" value="F:3'-5' exonuclease activity"/>
    <property type="evidence" value="ECO:0007669"/>
    <property type="project" value="InterPro"/>
</dbReference>
<dbReference type="FunFam" id="3.10.150.10:FF:000005">
    <property type="entry name" value="Beta sliding clamp"/>
    <property type="match status" value="1"/>
</dbReference>
<feature type="domain" description="DNA polymerase III beta sliding clamp N-terminal" evidence="10">
    <location>
        <begin position="1"/>
        <end position="117"/>
    </location>
</feature>
<keyword evidence="7 9" id="KW-0239">DNA-directed DNA polymerase</keyword>
<evidence type="ECO:0000259" key="11">
    <source>
        <dbReference type="Pfam" id="PF02767"/>
    </source>
</evidence>
<evidence type="ECO:0000256" key="2">
    <source>
        <dbReference type="ARBA" id="ARBA00010752"/>
    </source>
</evidence>
<dbReference type="GO" id="GO:0006271">
    <property type="term" value="P:DNA strand elongation involved in DNA replication"/>
    <property type="evidence" value="ECO:0007669"/>
    <property type="project" value="TreeGrafter"/>
</dbReference>
<dbReference type="PIRSF" id="PIRSF000804">
    <property type="entry name" value="DNA_pol_III_b"/>
    <property type="match status" value="1"/>
</dbReference>
<accession>A0A6P2BRT5</accession>
<dbReference type="GO" id="GO:0009360">
    <property type="term" value="C:DNA polymerase III complex"/>
    <property type="evidence" value="ECO:0007669"/>
    <property type="project" value="InterPro"/>
</dbReference>
<keyword evidence="4 9" id="KW-0808">Transferase</keyword>
<dbReference type="NCBIfam" id="TIGR00663">
    <property type="entry name" value="dnan"/>
    <property type="match status" value="1"/>
</dbReference>
<evidence type="ECO:0000256" key="9">
    <source>
        <dbReference type="PIRNR" id="PIRNR000804"/>
    </source>
</evidence>
<dbReference type="GO" id="GO:0003677">
    <property type="term" value="F:DNA binding"/>
    <property type="evidence" value="ECO:0007669"/>
    <property type="project" value="UniProtKB-UniRule"/>
</dbReference>
<evidence type="ECO:0000256" key="7">
    <source>
        <dbReference type="ARBA" id="ARBA00022932"/>
    </source>
</evidence>
<dbReference type="EMBL" id="RPFW01000006">
    <property type="protein sequence ID" value="TVZ01724.1"/>
    <property type="molecule type" value="Genomic_DNA"/>
</dbReference>
<organism evidence="13 14">
    <name type="scientific">Trebonia kvetii</name>
    <dbReference type="NCBI Taxonomy" id="2480626"/>
    <lineage>
        <taxon>Bacteria</taxon>
        <taxon>Bacillati</taxon>
        <taxon>Actinomycetota</taxon>
        <taxon>Actinomycetes</taxon>
        <taxon>Streptosporangiales</taxon>
        <taxon>Treboniaceae</taxon>
        <taxon>Trebonia</taxon>
    </lineage>
</organism>
<evidence type="ECO:0000259" key="10">
    <source>
        <dbReference type="Pfam" id="PF00712"/>
    </source>
</evidence>
<protein>
    <recommendedName>
        <fullName evidence="9">Beta sliding clamp</fullName>
    </recommendedName>
</protein>
<gene>
    <name evidence="13" type="ORF">EAS64_30125</name>
</gene>
<dbReference type="SUPFAM" id="SSF55979">
    <property type="entry name" value="DNA clamp"/>
    <property type="match status" value="3"/>
</dbReference>
<dbReference type="Pfam" id="PF00712">
    <property type="entry name" value="DNA_pol3_beta"/>
    <property type="match status" value="1"/>
</dbReference>
<name>A0A6P2BRT5_9ACTN</name>
<feature type="domain" description="DNA polymerase III beta sliding clamp C-terminal" evidence="12">
    <location>
        <begin position="249"/>
        <end position="369"/>
    </location>
</feature>
<dbReference type="InterPro" id="IPR022637">
    <property type="entry name" value="DNA_polIII_beta_cen"/>
</dbReference>
<comment type="caution">
    <text evidence="13">The sequence shown here is derived from an EMBL/GenBank/DDBJ whole genome shotgun (WGS) entry which is preliminary data.</text>
</comment>
<evidence type="ECO:0000259" key="12">
    <source>
        <dbReference type="Pfam" id="PF02768"/>
    </source>
</evidence>
<proteinExistence type="inferred from homology"/>
<dbReference type="Proteomes" id="UP000460272">
    <property type="component" value="Unassembled WGS sequence"/>
</dbReference>
<evidence type="ECO:0000256" key="6">
    <source>
        <dbReference type="ARBA" id="ARBA00022705"/>
    </source>
</evidence>
<comment type="subunit">
    <text evidence="9">Forms a ring-shaped head-to-tail homodimer around DNA.</text>
</comment>
<comment type="subcellular location">
    <subcellularLocation>
        <location evidence="1 9">Cytoplasm</location>
    </subcellularLocation>
</comment>
<evidence type="ECO:0000256" key="3">
    <source>
        <dbReference type="ARBA" id="ARBA00022490"/>
    </source>
</evidence>
<dbReference type="SMART" id="SM00480">
    <property type="entry name" value="POL3Bc"/>
    <property type="match status" value="1"/>
</dbReference>
<dbReference type="GO" id="GO:0005737">
    <property type="term" value="C:cytoplasm"/>
    <property type="evidence" value="ECO:0007669"/>
    <property type="project" value="UniProtKB-SubCell"/>
</dbReference>